<dbReference type="InterPro" id="IPR010982">
    <property type="entry name" value="Lambda_DNA-bd_dom_sf"/>
</dbReference>
<dbReference type="EMBL" id="JAVREL010000042">
    <property type="protein sequence ID" value="MDT0347738.1"/>
    <property type="molecule type" value="Genomic_DNA"/>
</dbReference>
<dbReference type="Gene3D" id="1.10.260.40">
    <property type="entry name" value="lambda repressor-like DNA-binding domains"/>
    <property type="match status" value="1"/>
</dbReference>
<name>A0ABU2N3U6_9ACTN</name>
<comment type="caution">
    <text evidence="2">The sequence shown here is derived from an EMBL/GenBank/DDBJ whole genome shotgun (WGS) entry which is preliminary data.</text>
</comment>
<dbReference type="Proteomes" id="UP001183246">
    <property type="component" value="Unassembled WGS sequence"/>
</dbReference>
<dbReference type="SUPFAM" id="SSF47413">
    <property type="entry name" value="lambda repressor-like DNA-binding domains"/>
    <property type="match status" value="1"/>
</dbReference>
<organism evidence="2 3">
    <name type="scientific">Streptomyces litchfieldiae</name>
    <dbReference type="NCBI Taxonomy" id="3075543"/>
    <lineage>
        <taxon>Bacteria</taxon>
        <taxon>Bacillati</taxon>
        <taxon>Actinomycetota</taxon>
        <taxon>Actinomycetes</taxon>
        <taxon>Kitasatosporales</taxon>
        <taxon>Streptomycetaceae</taxon>
        <taxon>Streptomyces</taxon>
    </lineage>
</organism>
<dbReference type="InterPro" id="IPR013975">
    <property type="entry name" value="Tscrpt_reg_BetR_N"/>
</dbReference>
<gene>
    <name evidence="2" type="ORF">RM590_35020</name>
</gene>
<dbReference type="InterPro" id="IPR001387">
    <property type="entry name" value="Cro/C1-type_HTH"/>
</dbReference>
<protein>
    <submittedName>
        <fullName evidence="2">Helix-turn-helix transcriptional regulator</fullName>
    </submittedName>
</protein>
<dbReference type="CDD" id="cd00093">
    <property type="entry name" value="HTH_XRE"/>
    <property type="match status" value="1"/>
</dbReference>
<sequence>MSSTEHDLRVTVAALMYATGETQADLGRGIGLGQTQVSRRQAGATSWSLADLDRLAAHYGIPVPDLLAGVDNAVRKLPARRRTAALGGTQTVLAEGDGGSE</sequence>
<proteinExistence type="predicted"/>
<accession>A0ABU2N3U6</accession>
<dbReference type="RefSeq" id="WP_311708863.1">
    <property type="nucleotide sequence ID" value="NZ_JAVREL010000042.1"/>
</dbReference>
<dbReference type="Pfam" id="PF08667">
    <property type="entry name" value="BetR"/>
    <property type="match status" value="1"/>
</dbReference>
<reference evidence="3" key="1">
    <citation type="submission" date="2023-07" db="EMBL/GenBank/DDBJ databases">
        <title>30 novel species of actinomycetes from the DSMZ collection.</title>
        <authorList>
            <person name="Nouioui I."/>
        </authorList>
    </citation>
    <scope>NUCLEOTIDE SEQUENCE [LARGE SCALE GENOMIC DNA]</scope>
    <source>
        <strain evidence="3">DSM 44938</strain>
    </source>
</reference>
<feature type="domain" description="HTH cro/C1-type" evidence="1">
    <location>
        <begin position="22"/>
        <end position="66"/>
    </location>
</feature>
<evidence type="ECO:0000259" key="1">
    <source>
        <dbReference type="PROSITE" id="PS50943"/>
    </source>
</evidence>
<evidence type="ECO:0000313" key="2">
    <source>
        <dbReference type="EMBL" id="MDT0347738.1"/>
    </source>
</evidence>
<evidence type="ECO:0000313" key="3">
    <source>
        <dbReference type="Proteomes" id="UP001183246"/>
    </source>
</evidence>
<keyword evidence="3" id="KW-1185">Reference proteome</keyword>
<dbReference type="PROSITE" id="PS50943">
    <property type="entry name" value="HTH_CROC1"/>
    <property type="match status" value="1"/>
</dbReference>